<protein>
    <submittedName>
        <fullName evidence="3">Uncharacterized protein</fullName>
    </submittedName>
</protein>
<keyword evidence="1" id="KW-0413">Isomerase</keyword>
<reference evidence="3" key="1">
    <citation type="journal article" date="2014" name="Front. Microbiol.">
        <title>High frequency of phylogenetically diverse reductive dehalogenase-homologous genes in deep subseafloor sedimentary metagenomes.</title>
        <authorList>
            <person name="Kawai M."/>
            <person name="Futagami T."/>
            <person name="Toyoda A."/>
            <person name="Takaki Y."/>
            <person name="Nishi S."/>
            <person name="Hori S."/>
            <person name="Arai W."/>
            <person name="Tsubouchi T."/>
            <person name="Morono Y."/>
            <person name="Uchiyama I."/>
            <person name="Ito T."/>
            <person name="Fujiyama A."/>
            <person name="Inagaki F."/>
            <person name="Takami H."/>
        </authorList>
    </citation>
    <scope>NUCLEOTIDE SEQUENCE</scope>
    <source>
        <strain evidence="3">Expedition CK06-06</strain>
    </source>
</reference>
<dbReference type="SUPFAM" id="SSF53743">
    <property type="entry name" value="FucI/AraA N-terminal and middle domains"/>
    <property type="match status" value="1"/>
</dbReference>
<proteinExistence type="predicted"/>
<feature type="non-terminal residue" evidence="3">
    <location>
        <position position="320"/>
    </location>
</feature>
<dbReference type="EMBL" id="BART01009732">
    <property type="protein sequence ID" value="GAG80232.1"/>
    <property type="molecule type" value="Genomic_DNA"/>
</dbReference>
<evidence type="ECO:0000256" key="1">
    <source>
        <dbReference type="ARBA" id="ARBA00023235"/>
    </source>
</evidence>
<keyword evidence="2" id="KW-0119">Carbohydrate metabolism</keyword>
<name>X1BG91_9ZZZZ</name>
<accession>X1BG91</accession>
<sequence>MGFNYAKTIESNKKKTIRIIYSLHAVKQPRPDWPNIGFDFAPVMQRINNTLEKECPEFDFVSIQASGPEEAEKIIEQDKYTATHGYIVYQMNCWNRVIQTIAKSGKPVLYADFQYGGSGGFLVYTAAFLRNKTPNVGFVASSKMDDLVKAVKCFGKIDTADEFEAATTRVRIKNTRKAGDQTFITDNLETLSSHDCLSRMKESKILAVRDQNSGPADSIMNIPMEKVAFAEVNTAWENADKDESRAIAERWQNTASDVINVPFETLETSAAFYLGMKDVLKKHDANAITINCLGGFYGGHIHAYPCLGFHELNNEGLVGA</sequence>
<dbReference type="AlphaFoldDB" id="X1BG91"/>
<evidence type="ECO:0000313" key="3">
    <source>
        <dbReference type="EMBL" id="GAG80232.1"/>
    </source>
</evidence>
<dbReference type="InterPro" id="IPR009015">
    <property type="entry name" value="Fucose_isomerase_N/cen_sf"/>
</dbReference>
<comment type="caution">
    <text evidence="3">The sequence shown here is derived from an EMBL/GenBank/DDBJ whole genome shotgun (WGS) entry which is preliminary data.</text>
</comment>
<dbReference type="GO" id="GO:0005996">
    <property type="term" value="P:monosaccharide metabolic process"/>
    <property type="evidence" value="ECO:0007669"/>
    <property type="project" value="InterPro"/>
</dbReference>
<organism evidence="3">
    <name type="scientific">marine sediment metagenome</name>
    <dbReference type="NCBI Taxonomy" id="412755"/>
    <lineage>
        <taxon>unclassified sequences</taxon>
        <taxon>metagenomes</taxon>
        <taxon>ecological metagenomes</taxon>
    </lineage>
</organism>
<dbReference type="GO" id="GO:0005737">
    <property type="term" value="C:cytoplasm"/>
    <property type="evidence" value="ECO:0007669"/>
    <property type="project" value="InterPro"/>
</dbReference>
<gene>
    <name evidence="3" type="ORF">S01H4_21472</name>
</gene>
<evidence type="ECO:0000256" key="2">
    <source>
        <dbReference type="ARBA" id="ARBA00023277"/>
    </source>
</evidence>
<dbReference type="GO" id="GO:0016861">
    <property type="term" value="F:intramolecular oxidoreductase activity, interconverting aldoses and ketoses"/>
    <property type="evidence" value="ECO:0007669"/>
    <property type="project" value="InterPro"/>
</dbReference>